<name>A0A1R2C147_9CILI</name>
<dbReference type="EMBL" id="MPUH01000328">
    <property type="protein sequence ID" value="OMJ82748.1"/>
    <property type="molecule type" value="Genomic_DNA"/>
</dbReference>
<comment type="caution">
    <text evidence="2">The sequence shown here is derived from an EMBL/GenBank/DDBJ whole genome shotgun (WGS) entry which is preliminary data.</text>
</comment>
<feature type="coiled-coil region" evidence="1">
    <location>
        <begin position="66"/>
        <end position="195"/>
    </location>
</feature>
<keyword evidence="1" id="KW-0175">Coiled coil</keyword>
<keyword evidence="3" id="KW-1185">Reference proteome</keyword>
<evidence type="ECO:0000256" key="1">
    <source>
        <dbReference type="SAM" id="Coils"/>
    </source>
</evidence>
<dbReference type="InterPro" id="IPR011011">
    <property type="entry name" value="Znf_FYVE_PHD"/>
</dbReference>
<gene>
    <name evidence="2" type="ORF">SteCoe_16452</name>
</gene>
<accession>A0A1R2C147</accession>
<evidence type="ECO:0000313" key="2">
    <source>
        <dbReference type="EMBL" id="OMJ82748.1"/>
    </source>
</evidence>
<dbReference type="Proteomes" id="UP000187209">
    <property type="component" value="Unassembled WGS sequence"/>
</dbReference>
<sequence>MNLLTSSPEIDFHECEVCQKKLLIKKAIECNDCNKYFCKLHIKSREDDFLVVCHECIRKRIHLEVSMEISSQIIEAKSELKSLKEKLKLSKQSLSSLDSKKKSIISNLQSKSKNHEENIEKLTSQYLQAKSHTEKIIPIEEQLQTNLSILTEKISELNKNFNKNERKKLEQNIELNLMKNEIVKLQKEVQDQSEKIKEYIPYLMLRKLACGTCRTKIKKHFSEEIMNGYQGRNSIIASVIYENEKKVSRKNMNGSERISSIRESIAGKRPENDSCNCRVF</sequence>
<protein>
    <submittedName>
        <fullName evidence="2">Uncharacterized protein</fullName>
    </submittedName>
</protein>
<reference evidence="2 3" key="1">
    <citation type="submission" date="2016-11" db="EMBL/GenBank/DDBJ databases">
        <title>The macronuclear genome of Stentor coeruleus: a giant cell with tiny introns.</title>
        <authorList>
            <person name="Slabodnick M."/>
            <person name="Ruby J.G."/>
            <person name="Reiff S.B."/>
            <person name="Swart E.C."/>
            <person name="Gosai S."/>
            <person name="Prabakaran S."/>
            <person name="Witkowska E."/>
            <person name="Larue G.E."/>
            <person name="Fisher S."/>
            <person name="Freeman R.M."/>
            <person name="Gunawardena J."/>
            <person name="Chu W."/>
            <person name="Stover N.A."/>
            <person name="Gregory B.D."/>
            <person name="Nowacki M."/>
            <person name="Derisi J."/>
            <person name="Roy S.W."/>
            <person name="Marshall W.F."/>
            <person name="Sood P."/>
        </authorList>
    </citation>
    <scope>NUCLEOTIDE SEQUENCE [LARGE SCALE GENOMIC DNA]</scope>
    <source>
        <strain evidence="2">WM001</strain>
    </source>
</reference>
<dbReference type="SUPFAM" id="SSF57903">
    <property type="entry name" value="FYVE/PHD zinc finger"/>
    <property type="match status" value="1"/>
</dbReference>
<dbReference type="Gene3D" id="1.10.287.1490">
    <property type="match status" value="1"/>
</dbReference>
<organism evidence="2 3">
    <name type="scientific">Stentor coeruleus</name>
    <dbReference type="NCBI Taxonomy" id="5963"/>
    <lineage>
        <taxon>Eukaryota</taxon>
        <taxon>Sar</taxon>
        <taxon>Alveolata</taxon>
        <taxon>Ciliophora</taxon>
        <taxon>Postciliodesmatophora</taxon>
        <taxon>Heterotrichea</taxon>
        <taxon>Heterotrichida</taxon>
        <taxon>Stentoridae</taxon>
        <taxon>Stentor</taxon>
    </lineage>
</organism>
<evidence type="ECO:0000313" key="3">
    <source>
        <dbReference type="Proteomes" id="UP000187209"/>
    </source>
</evidence>
<dbReference type="AlphaFoldDB" id="A0A1R2C147"/>
<dbReference type="OrthoDB" id="784962at2759"/>
<proteinExistence type="predicted"/>